<dbReference type="WBParaSite" id="MhA1_Contig1068.frz3.gene1">
    <property type="protein sequence ID" value="MhA1_Contig1068.frz3.gene1"/>
    <property type="gene ID" value="MhA1_Contig1068.frz3.gene1"/>
</dbReference>
<proteinExistence type="predicted"/>
<feature type="region of interest" description="Disordered" evidence="1">
    <location>
        <begin position="26"/>
        <end position="48"/>
    </location>
</feature>
<evidence type="ECO:0000313" key="3">
    <source>
        <dbReference type="WBParaSite" id="MhA1_Contig1068.frz3.gene1"/>
    </source>
</evidence>
<dbReference type="AlphaFoldDB" id="A0A1I8AY06"/>
<evidence type="ECO:0000256" key="1">
    <source>
        <dbReference type="SAM" id="MobiDB-lite"/>
    </source>
</evidence>
<feature type="compositionally biased region" description="Low complexity" evidence="1">
    <location>
        <begin position="131"/>
        <end position="144"/>
    </location>
</feature>
<feature type="region of interest" description="Disordered" evidence="1">
    <location>
        <begin position="131"/>
        <end position="157"/>
    </location>
</feature>
<sequence length="288" mass="32906">MTPESRNLYLTKLLPVIHIVSTVDSGHLERSDDGPLLDSADKSFNETNETPQCSIIEKFVRDQDEIAVKWQERNQDREIREDLTRKIKERDKQIRDRKIAGIKREAPDITIINLDSTPNLVTPIEENNILAGNSNNNNNNSRKNALPPDLPTSTAKPAKIPRLNSFIAPLPVVNNSNSIYPCKGILQTFEISPSFFTTKPSSKLGLVLHKAEVEGREYQQRVTPKLQQTNEMLINIAQCSIIEKFVCDQDEIAVKWQECNQDSELREDLTRKIKERDKQISDRTESLF</sequence>
<feature type="compositionally biased region" description="Basic and acidic residues" evidence="1">
    <location>
        <begin position="26"/>
        <end position="44"/>
    </location>
</feature>
<keyword evidence="2" id="KW-1185">Reference proteome</keyword>
<protein>
    <submittedName>
        <fullName evidence="3">Uncharacterized protein</fullName>
    </submittedName>
</protein>
<organism evidence="2 3">
    <name type="scientific">Meloidogyne hapla</name>
    <name type="common">Root-knot nematode worm</name>
    <dbReference type="NCBI Taxonomy" id="6305"/>
    <lineage>
        <taxon>Eukaryota</taxon>
        <taxon>Metazoa</taxon>
        <taxon>Ecdysozoa</taxon>
        <taxon>Nematoda</taxon>
        <taxon>Chromadorea</taxon>
        <taxon>Rhabditida</taxon>
        <taxon>Tylenchina</taxon>
        <taxon>Tylenchomorpha</taxon>
        <taxon>Tylenchoidea</taxon>
        <taxon>Meloidogynidae</taxon>
        <taxon>Meloidogyninae</taxon>
        <taxon>Meloidogyne</taxon>
    </lineage>
</organism>
<evidence type="ECO:0000313" key="2">
    <source>
        <dbReference type="Proteomes" id="UP000095281"/>
    </source>
</evidence>
<reference evidence="3" key="1">
    <citation type="submission" date="2016-11" db="UniProtKB">
        <authorList>
            <consortium name="WormBaseParasite"/>
        </authorList>
    </citation>
    <scope>IDENTIFICATION</scope>
</reference>
<accession>A0A1I8AY06</accession>
<name>A0A1I8AY06_MELHA</name>
<dbReference type="Proteomes" id="UP000095281">
    <property type="component" value="Unplaced"/>
</dbReference>